<sequence length="65" mass="7125">MSTPQHFISTSVAARVDITAGNRGYRAYHGLPHGNRAYRRGTVTPAPTVWGTLVAALWSLELDCR</sequence>
<name>I1R6I6_ORYGL</name>
<evidence type="ECO:0000313" key="1">
    <source>
        <dbReference type="EnsemblPlants" id="ORGLA12G0114200.1"/>
    </source>
</evidence>
<dbReference type="AlphaFoldDB" id="I1R6I6"/>
<protein>
    <submittedName>
        <fullName evidence="1">Uncharacterized protein</fullName>
    </submittedName>
</protein>
<dbReference type="HOGENOM" id="CLU_2853422_0_0_1"/>
<dbReference type="Proteomes" id="UP000007306">
    <property type="component" value="Chromosome 12"/>
</dbReference>
<reference evidence="1" key="1">
    <citation type="submission" date="2015-06" db="UniProtKB">
        <authorList>
            <consortium name="EnsemblPlants"/>
        </authorList>
    </citation>
    <scope>IDENTIFICATION</scope>
</reference>
<proteinExistence type="predicted"/>
<organism evidence="1 2">
    <name type="scientific">Oryza glaberrima</name>
    <name type="common">African rice</name>
    <dbReference type="NCBI Taxonomy" id="4538"/>
    <lineage>
        <taxon>Eukaryota</taxon>
        <taxon>Viridiplantae</taxon>
        <taxon>Streptophyta</taxon>
        <taxon>Embryophyta</taxon>
        <taxon>Tracheophyta</taxon>
        <taxon>Spermatophyta</taxon>
        <taxon>Magnoliopsida</taxon>
        <taxon>Liliopsida</taxon>
        <taxon>Poales</taxon>
        <taxon>Poaceae</taxon>
        <taxon>BOP clade</taxon>
        <taxon>Oryzoideae</taxon>
        <taxon>Oryzeae</taxon>
        <taxon>Oryzinae</taxon>
        <taxon>Oryza</taxon>
    </lineage>
</organism>
<dbReference type="EnsemblPlants" id="ORGLA12G0114200.1">
    <property type="protein sequence ID" value="ORGLA12G0114200.1"/>
    <property type="gene ID" value="ORGLA12G0114200"/>
</dbReference>
<accession>I1R6I6</accession>
<dbReference type="Gramene" id="ORGLA12G0114200.1">
    <property type="protein sequence ID" value="ORGLA12G0114200.1"/>
    <property type="gene ID" value="ORGLA12G0114200"/>
</dbReference>
<keyword evidence="2" id="KW-1185">Reference proteome</keyword>
<reference evidence="1 2" key="2">
    <citation type="submission" date="2018-04" db="EMBL/GenBank/DDBJ databases">
        <title>OglaRS2 (Oryza glaberrima Reference Sequence Version 2).</title>
        <authorList>
            <person name="Zhang J."/>
            <person name="Kudrna D."/>
            <person name="Lee S."/>
            <person name="Talag J."/>
            <person name="Rajasekar S."/>
            <person name="Wing R.A."/>
        </authorList>
    </citation>
    <scope>NUCLEOTIDE SEQUENCE [LARGE SCALE GENOMIC DNA]</scope>
    <source>
        <strain evidence="1 2">cv. IRGC 96717</strain>
    </source>
</reference>
<evidence type="ECO:0000313" key="2">
    <source>
        <dbReference type="Proteomes" id="UP000007306"/>
    </source>
</evidence>